<feature type="domain" description="F-box associated beta-propeller type 1" evidence="2">
    <location>
        <begin position="94"/>
        <end position="356"/>
    </location>
</feature>
<reference evidence="3" key="2">
    <citation type="journal article" date="2024" name="Plant">
        <title>Genomic evolution and insights into agronomic trait innovations of Sesamum species.</title>
        <authorList>
            <person name="Miao H."/>
            <person name="Wang L."/>
            <person name="Qu L."/>
            <person name="Liu H."/>
            <person name="Sun Y."/>
            <person name="Le M."/>
            <person name="Wang Q."/>
            <person name="Wei S."/>
            <person name="Zheng Y."/>
            <person name="Lin W."/>
            <person name="Duan Y."/>
            <person name="Cao H."/>
            <person name="Xiong S."/>
            <person name="Wang X."/>
            <person name="Wei L."/>
            <person name="Li C."/>
            <person name="Ma Q."/>
            <person name="Ju M."/>
            <person name="Zhao R."/>
            <person name="Li G."/>
            <person name="Mu C."/>
            <person name="Tian Q."/>
            <person name="Mei H."/>
            <person name="Zhang T."/>
            <person name="Gao T."/>
            <person name="Zhang H."/>
        </authorList>
    </citation>
    <scope>NUCLEOTIDE SEQUENCE</scope>
    <source>
        <strain evidence="3">G02</strain>
    </source>
</reference>
<feature type="domain" description="F-box" evidence="1">
    <location>
        <begin position="5"/>
        <end position="42"/>
    </location>
</feature>
<comment type="caution">
    <text evidence="3">The sequence shown here is derived from an EMBL/GenBank/DDBJ whole genome shotgun (WGS) entry which is preliminary data.</text>
</comment>
<dbReference type="PANTHER" id="PTHR31672">
    <property type="entry name" value="BNACNNG10540D PROTEIN"/>
    <property type="match status" value="1"/>
</dbReference>
<dbReference type="InterPro" id="IPR036047">
    <property type="entry name" value="F-box-like_dom_sf"/>
</dbReference>
<dbReference type="PANTHER" id="PTHR31672:SF13">
    <property type="entry name" value="F-BOX PROTEIN CPR30-LIKE"/>
    <property type="match status" value="1"/>
</dbReference>
<dbReference type="Gene3D" id="1.20.1280.50">
    <property type="match status" value="1"/>
</dbReference>
<evidence type="ECO:0000259" key="1">
    <source>
        <dbReference type="Pfam" id="PF00646"/>
    </source>
</evidence>
<gene>
    <name evidence="3" type="ORF">Sradi_3950300</name>
</gene>
<dbReference type="AlphaFoldDB" id="A0AAW2PH46"/>
<dbReference type="InterPro" id="IPR017451">
    <property type="entry name" value="F-box-assoc_interact_dom"/>
</dbReference>
<dbReference type="InterPro" id="IPR001810">
    <property type="entry name" value="F-box_dom"/>
</dbReference>
<organism evidence="3">
    <name type="scientific">Sesamum radiatum</name>
    <name type="common">Black benniseed</name>
    <dbReference type="NCBI Taxonomy" id="300843"/>
    <lineage>
        <taxon>Eukaryota</taxon>
        <taxon>Viridiplantae</taxon>
        <taxon>Streptophyta</taxon>
        <taxon>Embryophyta</taxon>
        <taxon>Tracheophyta</taxon>
        <taxon>Spermatophyta</taxon>
        <taxon>Magnoliopsida</taxon>
        <taxon>eudicotyledons</taxon>
        <taxon>Gunneridae</taxon>
        <taxon>Pentapetalae</taxon>
        <taxon>asterids</taxon>
        <taxon>lamiids</taxon>
        <taxon>Lamiales</taxon>
        <taxon>Pedaliaceae</taxon>
        <taxon>Sesamum</taxon>
    </lineage>
</organism>
<dbReference type="SUPFAM" id="SSF81383">
    <property type="entry name" value="F-box domain"/>
    <property type="match status" value="1"/>
</dbReference>
<dbReference type="Pfam" id="PF07734">
    <property type="entry name" value="FBA_1"/>
    <property type="match status" value="1"/>
</dbReference>
<sequence length="370" mass="41627">MESGDLPQEILIEIFSRLPLKSVGKCRSLAKFWREQLSTPHFIKSHLAHQTHHSHQENLILNTPYHTIYSRSSLKGDTVWKVLPRLALGGWTYIVGSCDGLVLMILEEFQKYLVNPVTRQRVRVPESPLALNREKIVSVHGFGYDSSSDDYKVVTLSYYDTDNDYSDSVETFVDVFSMKRGVWRRVDSSPYDHHVPYDLWIKTLSSGAFVNGALHWLARNRKLGSPSVIAAFNLANEVFDEIPAPSGVDVQNFVFNKLVVLGGCLCMVDGGEDGPIDVWTMKEYGLQQSWTKFRIQVDCKWDIFKPLCFISDEELVLITHGETLAVYNWTNGTVSELATIAPADAIDGCSFVESLVCPAALIGPKSENNF</sequence>
<evidence type="ECO:0000313" key="3">
    <source>
        <dbReference type="EMBL" id="KAL0355034.1"/>
    </source>
</evidence>
<reference evidence="3" key="1">
    <citation type="submission" date="2020-06" db="EMBL/GenBank/DDBJ databases">
        <authorList>
            <person name="Li T."/>
            <person name="Hu X."/>
            <person name="Zhang T."/>
            <person name="Song X."/>
            <person name="Zhang H."/>
            <person name="Dai N."/>
            <person name="Sheng W."/>
            <person name="Hou X."/>
            <person name="Wei L."/>
        </authorList>
    </citation>
    <scope>NUCLEOTIDE SEQUENCE</scope>
    <source>
        <strain evidence="3">G02</strain>
        <tissue evidence="3">Leaf</tissue>
    </source>
</reference>
<name>A0AAW2PH46_SESRA</name>
<dbReference type="InterPro" id="IPR006527">
    <property type="entry name" value="F-box-assoc_dom_typ1"/>
</dbReference>
<dbReference type="EMBL" id="JACGWJ010000017">
    <property type="protein sequence ID" value="KAL0355034.1"/>
    <property type="molecule type" value="Genomic_DNA"/>
</dbReference>
<dbReference type="InterPro" id="IPR050796">
    <property type="entry name" value="SCF_F-box_component"/>
</dbReference>
<dbReference type="NCBIfam" id="TIGR01640">
    <property type="entry name" value="F_box_assoc_1"/>
    <property type="match status" value="1"/>
</dbReference>
<proteinExistence type="predicted"/>
<accession>A0AAW2PH46</accession>
<dbReference type="Pfam" id="PF00646">
    <property type="entry name" value="F-box"/>
    <property type="match status" value="1"/>
</dbReference>
<protein>
    <submittedName>
        <fullName evidence="3">F-box protein CPR1</fullName>
    </submittedName>
</protein>
<evidence type="ECO:0000259" key="2">
    <source>
        <dbReference type="Pfam" id="PF07734"/>
    </source>
</evidence>